<evidence type="ECO:0000313" key="2">
    <source>
        <dbReference type="Proteomes" id="UP001501671"/>
    </source>
</evidence>
<comment type="caution">
    <text evidence="1">The sequence shown here is derived from an EMBL/GenBank/DDBJ whole genome shotgun (WGS) entry which is preliminary data.</text>
</comment>
<reference evidence="2" key="1">
    <citation type="journal article" date="2019" name="Int. J. Syst. Evol. Microbiol.">
        <title>The Global Catalogue of Microorganisms (GCM) 10K type strain sequencing project: providing services to taxonomists for standard genome sequencing and annotation.</title>
        <authorList>
            <consortium name="The Broad Institute Genomics Platform"/>
            <consortium name="The Broad Institute Genome Sequencing Center for Infectious Disease"/>
            <person name="Wu L."/>
            <person name="Ma J."/>
        </authorList>
    </citation>
    <scope>NUCLEOTIDE SEQUENCE [LARGE SCALE GENOMIC DNA]</scope>
    <source>
        <strain evidence="2">JCM 17666</strain>
    </source>
</reference>
<gene>
    <name evidence="1" type="ORF">GCM10023144_03170</name>
</gene>
<name>A0ABP8GEE7_9BURK</name>
<organism evidence="1 2">
    <name type="scientific">Pigmentiphaga soli</name>
    <dbReference type="NCBI Taxonomy" id="1007095"/>
    <lineage>
        <taxon>Bacteria</taxon>
        <taxon>Pseudomonadati</taxon>
        <taxon>Pseudomonadota</taxon>
        <taxon>Betaproteobacteria</taxon>
        <taxon>Burkholderiales</taxon>
        <taxon>Alcaligenaceae</taxon>
        <taxon>Pigmentiphaga</taxon>
    </lineage>
</organism>
<sequence>MQTKEHIMDIKATRRRQVREAMADIRRIAGDAAPGLDPDTGPVYHYNKTFMRPTVGQDI</sequence>
<dbReference type="RefSeq" id="WP_345245623.1">
    <property type="nucleotide sequence ID" value="NZ_BAABFO010000001.1"/>
</dbReference>
<keyword evidence="2" id="KW-1185">Reference proteome</keyword>
<proteinExistence type="predicted"/>
<evidence type="ECO:0000313" key="1">
    <source>
        <dbReference type="EMBL" id="GAA4322827.1"/>
    </source>
</evidence>
<dbReference type="EMBL" id="BAABFO010000001">
    <property type="protein sequence ID" value="GAA4322827.1"/>
    <property type="molecule type" value="Genomic_DNA"/>
</dbReference>
<accession>A0ABP8GEE7</accession>
<dbReference type="Proteomes" id="UP001501671">
    <property type="component" value="Unassembled WGS sequence"/>
</dbReference>
<protein>
    <submittedName>
        <fullName evidence="1">Uncharacterized protein</fullName>
    </submittedName>
</protein>